<evidence type="ECO:0000256" key="5">
    <source>
        <dbReference type="ARBA" id="ARBA00022917"/>
    </source>
</evidence>
<accession>A0A1D1UXW1</accession>
<name>A0A1D1UXW1_RAMVA</name>
<evidence type="ECO:0000256" key="2">
    <source>
        <dbReference type="ARBA" id="ARBA00022540"/>
    </source>
</evidence>
<reference evidence="7 8" key="1">
    <citation type="journal article" date="2016" name="Nat. Commun.">
        <title>Extremotolerant tardigrade genome and improved radiotolerance of human cultured cells by tardigrade-unique protein.</title>
        <authorList>
            <person name="Hashimoto T."/>
            <person name="Horikawa D.D."/>
            <person name="Saito Y."/>
            <person name="Kuwahara H."/>
            <person name="Kozuka-Hata H."/>
            <person name="Shin-I T."/>
            <person name="Minakuchi Y."/>
            <person name="Ohishi K."/>
            <person name="Motoyama A."/>
            <person name="Aizu T."/>
            <person name="Enomoto A."/>
            <person name="Kondo K."/>
            <person name="Tanaka S."/>
            <person name="Hara Y."/>
            <person name="Koshikawa S."/>
            <person name="Sagara H."/>
            <person name="Miura T."/>
            <person name="Yokobori S."/>
            <person name="Miyagawa K."/>
            <person name="Suzuki Y."/>
            <person name="Kubo T."/>
            <person name="Oyama M."/>
            <person name="Kohara Y."/>
            <person name="Fujiyama A."/>
            <person name="Arakawa K."/>
            <person name="Katayama T."/>
            <person name="Toyoda A."/>
            <person name="Kunieda T."/>
        </authorList>
    </citation>
    <scope>NUCLEOTIDE SEQUENCE [LARGE SCALE GENOMIC DNA]</scope>
    <source>
        <strain evidence="7 8">YOKOZUNA-1</strain>
    </source>
</reference>
<dbReference type="Pfam" id="PF01652">
    <property type="entry name" value="IF4E"/>
    <property type="match status" value="1"/>
</dbReference>
<evidence type="ECO:0000256" key="6">
    <source>
        <dbReference type="RuleBase" id="RU004374"/>
    </source>
</evidence>
<dbReference type="STRING" id="947166.A0A1D1UXW1"/>
<evidence type="ECO:0000256" key="4">
    <source>
        <dbReference type="ARBA" id="ARBA00022884"/>
    </source>
</evidence>
<keyword evidence="5 6" id="KW-0648">Protein biosynthesis</keyword>
<protein>
    <recommendedName>
        <fullName evidence="9">EIF-4F 25 kDa subunit</fullName>
    </recommendedName>
</protein>
<dbReference type="AlphaFoldDB" id="A0A1D1UXW1"/>
<dbReference type="Gene3D" id="3.30.760.10">
    <property type="entry name" value="RNA Cap, Translation Initiation Factor Eif4e"/>
    <property type="match status" value="1"/>
</dbReference>
<dbReference type="Proteomes" id="UP000186922">
    <property type="component" value="Unassembled WGS sequence"/>
</dbReference>
<keyword evidence="3" id="KW-0810">Translation regulation</keyword>
<dbReference type="InterPro" id="IPR023398">
    <property type="entry name" value="TIF_eIF4e-like"/>
</dbReference>
<dbReference type="PANTHER" id="PTHR11960:SF8">
    <property type="entry name" value="EUKARYOTIC TRANSLATION INITIATION FACTOR 4E1-RELATED"/>
    <property type="match status" value="1"/>
</dbReference>
<keyword evidence="4 6" id="KW-0694">RNA-binding</keyword>
<dbReference type="GO" id="GO:0016281">
    <property type="term" value="C:eukaryotic translation initiation factor 4F complex"/>
    <property type="evidence" value="ECO:0007669"/>
    <property type="project" value="TreeGrafter"/>
</dbReference>
<keyword evidence="8" id="KW-1185">Reference proteome</keyword>
<evidence type="ECO:0000256" key="3">
    <source>
        <dbReference type="ARBA" id="ARBA00022845"/>
    </source>
</evidence>
<gene>
    <name evidence="7" type="primary">RvY_03327-1</name>
    <name evidence="7" type="synonym">RvY_03327.1</name>
    <name evidence="7" type="ORF">RvY_03327</name>
</gene>
<organism evidence="7 8">
    <name type="scientific">Ramazzottius varieornatus</name>
    <name type="common">Water bear</name>
    <name type="synonym">Tardigrade</name>
    <dbReference type="NCBI Taxonomy" id="947166"/>
    <lineage>
        <taxon>Eukaryota</taxon>
        <taxon>Metazoa</taxon>
        <taxon>Ecdysozoa</taxon>
        <taxon>Tardigrada</taxon>
        <taxon>Eutardigrada</taxon>
        <taxon>Parachela</taxon>
        <taxon>Hypsibioidea</taxon>
        <taxon>Ramazzottiidae</taxon>
        <taxon>Ramazzottius</taxon>
    </lineage>
</organism>
<dbReference type="GO" id="GO:0003743">
    <property type="term" value="F:translation initiation factor activity"/>
    <property type="evidence" value="ECO:0007669"/>
    <property type="project" value="UniProtKB-KW"/>
</dbReference>
<evidence type="ECO:0000256" key="1">
    <source>
        <dbReference type="ARBA" id="ARBA00009860"/>
    </source>
</evidence>
<sequence>MASEVVVGEKEMGPGAADVTTELDESQITHPLATSWTFYYLDPDEARKDWSRANRDVLSFDTVEDFWALYHHITPLSQLRKGSDYSLFRGGKADMDRIKPAWEDKQNRLGGAWKIAFEVRQVGPRVDDIFRELLMICVGEHFGETGEYVNGVVASARAKQFRFGIWTKDEDESHCVAIGERIKEALPANMKIQMEFVSHQEQERVSQAARGVEARPKFTLFKN</sequence>
<dbReference type="GO" id="GO:0006417">
    <property type="term" value="P:regulation of translation"/>
    <property type="evidence" value="ECO:0007669"/>
    <property type="project" value="UniProtKB-KW"/>
</dbReference>
<comment type="caution">
    <text evidence="7">The sequence shown here is derived from an EMBL/GenBank/DDBJ whole genome shotgun (WGS) entry which is preliminary data.</text>
</comment>
<dbReference type="EMBL" id="BDGG01000001">
    <property type="protein sequence ID" value="GAU90988.1"/>
    <property type="molecule type" value="Genomic_DNA"/>
</dbReference>
<dbReference type="SUPFAM" id="SSF55418">
    <property type="entry name" value="eIF4e-like"/>
    <property type="match status" value="1"/>
</dbReference>
<keyword evidence="2 6" id="KW-0396">Initiation factor</keyword>
<dbReference type="InterPro" id="IPR001040">
    <property type="entry name" value="TIF_eIF_4E"/>
</dbReference>
<comment type="similarity">
    <text evidence="1 6">Belongs to the eukaryotic initiation factor 4E family.</text>
</comment>
<evidence type="ECO:0000313" key="7">
    <source>
        <dbReference type="EMBL" id="GAU90988.1"/>
    </source>
</evidence>
<evidence type="ECO:0008006" key="9">
    <source>
        <dbReference type="Google" id="ProtNLM"/>
    </source>
</evidence>
<evidence type="ECO:0000313" key="8">
    <source>
        <dbReference type="Proteomes" id="UP000186922"/>
    </source>
</evidence>
<proteinExistence type="inferred from homology"/>
<dbReference type="GO" id="GO:0000340">
    <property type="term" value="F:RNA 7-methylguanosine cap binding"/>
    <property type="evidence" value="ECO:0007669"/>
    <property type="project" value="TreeGrafter"/>
</dbReference>
<dbReference type="PANTHER" id="PTHR11960">
    <property type="entry name" value="EUKARYOTIC TRANSLATION INITIATION FACTOR 4E RELATED"/>
    <property type="match status" value="1"/>
</dbReference>
<dbReference type="OrthoDB" id="590761at2759"/>